<dbReference type="Pfam" id="PF00535">
    <property type="entry name" value="Glycos_transf_2"/>
    <property type="match status" value="1"/>
</dbReference>
<evidence type="ECO:0000313" key="5">
    <source>
        <dbReference type="Proteomes" id="UP000321927"/>
    </source>
</evidence>
<feature type="domain" description="Glycosyltransferase 2-like" evidence="1">
    <location>
        <begin position="6"/>
        <end position="174"/>
    </location>
</feature>
<dbReference type="OrthoDB" id="8936324at2"/>
<reference evidence="2 4" key="1">
    <citation type="submission" date="2018-06" db="EMBL/GenBank/DDBJ databases">
        <title>Genomic Encyclopedia of Archaeal and Bacterial Type Strains, Phase II (KMG-II): from individual species to whole genera.</title>
        <authorList>
            <person name="Goeker M."/>
        </authorList>
    </citation>
    <scope>NUCLEOTIDE SEQUENCE [LARGE SCALE GENOMIC DNA]</scope>
    <source>
        <strain evidence="2 4">DSM 22686</strain>
    </source>
</reference>
<evidence type="ECO:0000313" key="3">
    <source>
        <dbReference type="EMBL" id="TXD79950.1"/>
    </source>
</evidence>
<reference evidence="3 5" key="2">
    <citation type="submission" date="2019-08" db="EMBL/GenBank/DDBJ databases">
        <title>Genome of Algoriphagus ratkowskyi IC026.</title>
        <authorList>
            <person name="Bowman J.P."/>
        </authorList>
    </citation>
    <scope>NUCLEOTIDE SEQUENCE [LARGE SCALE GENOMIC DNA]</scope>
    <source>
        <strain evidence="3 5">IC026</strain>
    </source>
</reference>
<proteinExistence type="predicted"/>
<gene>
    <name evidence="3" type="ORF">ESW18_02135</name>
    <name evidence="2" type="ORF">LV84_02184</name>
</gene>
<sequence length="326" mass="37896">MKNTISVILPNYNGKELLQTYIPFTLKALKHSKIDYEFIVIDDCSTDDSVEFLQQNYPNIKILANGENRGFSFSCNSGIQAATMDLIFLLNSDIKLTSDYFEVLLPYFDNPDTFGVMGKILTSDGKDIEVAARYPIFNGSKLKSNQLFYIKSSKEVPTIFLSGANSLIDRHKLQQLDGFDEIYSPFYSEDVDLGIRAWKMGWFCHYEHEATCFHLGSHTTKTYFEKSKVKEIYFRNRMIFHAIHLDGKDLKMWRNRLVLLEVLPKMLLGQFWIWKAYVGFLAQHKQIQESRENLRLKMMSRHGKVSLQQIILRIQNLLVTKQVVTL</sequence>
<dbReference type="Gene3D" id="3.90.550.10">
    <property type="entry name" value="Spore Coat Polysaccharide Biosynthesis Protein SpsA, Chain A"/>
    <property type="match status" value="1"/>
</dbReference>
<keyword evidence="2" id="KW-0808">Transferase</keyword>
<name>A0A2W7R867_9BACT</name>
<comment type="caution">
    <text evidence="2">The sequence shown here is derived from an EMBL/GenBank/DDBJ whole genome shotgun (WGS) entry which is preliminary data.</text>
</comment>
<dbReference type="AlphaFoldDB" id="A0A2W7R867"/>
<dbReference type="Proteomes" id="UP000249115">
    <property type="component" value="Unassembled WGS sequence"/>
</dbReference>
<keyword evidence="5" id="KW-1185">Reference proteome</keyword>
<dbReference type="EMBL" id="VORV01000001">
    <property type="protein sequence ID" value="TXD79950.1"/>
    <property type="molecule type" value="Genomic_DNA"/>
</dbReference>
<dbReference type="InterPro" id="IPR001173">
    <property type="entry name" value="Glyco_trans_2-like"/>
</dbReference>
<evidence type="ECO:0000313" key="2">
    <source>
        <dbReference type="EMBL" id="PZX57053.1"/>
    </source>
</evidence>
<dbReference type="RefSeq" id="WP_086501500.1">
    <property type="nucleotide sequence ID" value="NZ_MSSV01000008.1"/>
</dbReference>
<dbReference type="InterPro" id="IPR029044">
    <property type="entry name" value="Nucleotide-diphossugar_trans"/>
</dbReference>
<dbReference type="EMBL" id="QKZU01000007">
    <property type="protein sequence ID" value="PZX57053.1"/>
    <property type="molecule type" value="Genomic_DNA"/>
</dbReference>
<dbReference type="GO" id="GO:0016740">
    <property type="term" value="F:transferase activity"/>
    <property type="evidence" value="ECO:0007669"/>
    <property type="project" value="UniProtKB-KW"/>
</dbReference>
<evidence type="ECO:0000259" key="1">
    <source>
        <dbReference type="Pfam" id="PF00535"/>
    </source>
</evidence>
<dbReference type="PANTHER" id="PTHR43179:SF7">
    <property type="entry name" value="RHAMNOSYLTRANSFERASE WBBL"/>
    <property type="match status" value="1"/>
</dbReference>
<dbReference type="SUPFAM" id="SSF53448">
    <property type="entry name" value="Nucleotide-diphospho-sugar transferases"/>
    <property type="match status" value="1"/>
</dbReference>
<dbReference type="PANTHER" id="PTHR43179">
    <property type="entry name" value="RHAMNOSYLTRANSFERASE WBBL"/>
    <property type="match status" value="1"/>
</dbReference>
<accession>A0A2W7R867</accession>
<organism evidence="2 4">
    <name type="scientific">Algoriphagus ratkowskyi</name>
    <dbReference type="NCBI Taxonomy" id="57028"/>
    <lineage>
        <taxon>Bacteria</taxon>
        <taxon>Pseudomonadati</taxon>
        <taxon>Bacteroidota</taxon>
        <taxon>Cytophagia</taxon>
        <taxon>Cytophagales</taxon>
        <taxon>Cyclobacteriaceae</taxon>
        <taxon>Algoriphagus</taxon>
    </lineage>
</organism>
<protein>
    <submittedName>
        <fullName evidence="2">GT2 family glycosyltransferase</fullName>
    </submittedName>
    <submittedName>
        <fullName evidence="3">Glycosyltransferase family 2 protein</fullName>
    </submittedName>
</protein>
<evidence type="ECO:0000313" key="4">
    <source>
        <dbReference type="Proteomes" id="UP000249115"/>
    </source>
</evidence>
<dbReference type="Proteomes" id="UP000321927">
    <property type="component" value="Unassembled WGS sequence"/>
</dbReference>
<dbReference type="CDD" id="cd04186">
    <property type="entry name" value="GT_2_like_c"/>
    <property type="match status" value="1"/>
</dbReference>